<keyword evidence="2" id="KW-1185">Reference proteome</keyword>
<dbReference type="AlphaFoldDB" id="A0A397JK79"/>
<reference evidence="1 2" key="1">
    <citation type="submission" date="2018-08" db="EMBL/GenBank/DDBJ databases">
        <title>Genome and evolution of the arbuscular mycorrhizal fungus Diversispora epigaea (formerly Glomus versiforme) and its bacterial endosymbionts.</title>
        <authorList>
            <person name="Sun X."/>
            <person name="Fei Z."/>
            <person name="Harrison M."/>
        </authorList>
    </citation>
    <scope>NUCLEOTIDE SEQUENCE [LARGE SCALE GENOMIC DNA]</scope>
    <source>
        <strain evidence="1 2">IT104</strain>
    </source>
</reference>
<evidence type="ECO:0000313" key="1">
    <source>
        <dbReference type="EMBL" id="RHZ86386.1"/>
    </source>
</evidence>
<dbReference type="OrthoDB" id="2449627at2759"/>
<comment type="caution">
    <text evidence="1">The sequence shown here is derived from an EMBL/GenBank/DDBJ whole genome shotgun (WGS) entry which is preliminary data.</text>
</comment>
<dbReference type="Proteomes" id="UP000266861">
    <property type="component" value="Unassembled WGS sequence"/>
</dbReference>
<sequence>MCAVRVTYGGCLEQGLVTITRGRDLHPMLGEENARYCSLAWLYGISSLKMDFENIIFLKNTEYPKWSLSYIAESINYTSTKRPEIRELHQDLKFTQVSNDIDAGIGVITDNGSPNFAFKEQDIYKCFWSSNDLEPRGTGVGLLIKKDIAKHIQKPKIKLDLNEPKN</sequence>
<organism evidence="1 2">
    <name type="scientific">Diversispora epigaea</name>
    <dbReference type="NCBI Taxonomy" id="1348612"/>
    <lineage>
        <taxon>Eukaryota</taxon>
        <taxon>Fungi</taxon>
        <taxon>Fungi incertae sedis</taxon>
        <taxon>Mucoromycota</taxon>
        <taxon>Glomeromycotina</taxon>
        <taxon>Glomeromycetes</taxon>
        <taxon>Diversisporales</taxon>
        <taxon>Diversisporaceae</taxon>
        <taxon>Diversispora</taxon>
    </lineage>
</organism>
<name>A0A397JK79_9GLOM</name>
<evidence type="ECO:0000313" key="2">
    <source>
        <dbReference type="Proteomes" id="UP000266861"/>
    </source>
</evidence>
<protein>
    <submittedName>
        <fullName evidence="1">Uncharacterized protein</fullName>
    </submittedName>
</protein>
<proteinExistence type="predicted"/>
<accession>A0A397JK79</accession>
<dbReference type="EMBL" id="PQFF01000048">
    <property type="protein sequence ID" value="RHZ86386.1"/>
    <property type="molecule type" value="Genomic_DNA"/>
</dbReference>
<gene>
    <name evidence="1" type="ORF">Glove_51g16</name>
</gene>